<comment type="similarity">
    <text evidence="1 5">Belongs to the FlgD family.</text>
</comment>
<dbReference type="Pfam" id="PF13860">
    <property type="entry name" value="FlgD_ig"/>
    <property type="match status" value="1"/>
</dbReference>
<dbReference type="RefSeq" id="WP_243331888.1">
    <property type="nucleotide sequence ID" value="NZ_AP027081.1"/>
</dbReference>
<dbReference type="InterPro" id="IPR005648">
    <property type="entry name" value="FlgD"/>
</dbReference>
<evidence type="ECO:0000256" key="2">
    <source>
        <dbReference type="ARBA" id="ARBA00016013"/>
    </source>
</evidence>
<proteinExistence type="inferred from homology"/>
<feature type="region of interest" description="Disordered" evidence="6">
    <location>
        <begin position="1"/>
        <end position="21"/>
    </location>
</feature>
<dbReference type="Gene3D" id="2.30.30.910">
    <property type="match status" value="1"/>
</dbReference>
<feature type="domain" description="FlgD/Vpr Ig-like" evidence="7">
    <location>
        <begin position="105"/>
        <end position="174"/>
    </location>
</feature>
<protein>
    <recommendedName>
        <fullName evidence="2 5">Basal-body rod modification protein FlgD</fullName>
    </recommendedName>
</protein>
<dbReference type="Gene3D" id="2.60.40.4070">
    <property type="match status" value="1"/>
</dbReference>
<dbReference type="EMBL" id="AP027081">
    <property type="protein sequence ID" value="BDU77492.1"/>
    <property type="molecule type" value="Genomic_DNA"/>
</dbReference>
<reference evidence="8" key="1">
    <citation type="journal article" date="2023" name="Int. J. Syst. Evol. Microbiol.">
        <title>Mesoterricola silvestris gen. nov., sp. nov., Mesoterricola sediminis sp. nov., Geothrix oryzae sp. nov., Geothrix edaphica sp. nov., Geothrix rubra sp. nov., and Geothrix limicola sp. nov., six novel members of Acidobacteriota isolated from soils.</title>
        <authorList>
            <person name="Itoh H."/>
            <person name="Sugisawa Y."/>
            <person name="Mise K."/>
            <person name="Xu Z."/>
            <person name="Kuniyasu M."/>
            <person name="Ushijima N."/>
            <person name="Kawano K."/>
            <person name="Kobayashi E."/>
            <person name="Shiratori Y."/>
            <person name="Masuda Y."/>
            <person name="Senoo K."/>
        </authorList>
    </citation>
    <scope>NUCLEOTIDE SEQUENCE</scope>
    <source>
        <strain evidence="8">W786</strain>
    </source>
</reference>
<dbReference type="KEGG" id="msea:METESE_24500"/>
<gene>
    <name evidence="8" type="ORF">METESE_24500</name>
</gene>
<evidence type="ECO:0000313" key="9">
    <source>
        <dbReference type="Proteomes" id="UP001228113"/>
    </source>
</evidence>
<evidence type="ECO:0000256" key="4">
    <source>
        <dbReference type="ARBA" id="ARBA00024746"/>
    </source>
</evidence>
<evidence type="ECO:0000256" key="1">
    <source>
        <dbReference type="ARBA" id="ARBA00010577"/>
    </source>
</evidence>
<keyword evidence="9" id="KW-1185">Reference proteome</keyword>
<organism evidence="8 9">
    <name type="scientific">Mesoterricola sediminis</name>
    <dbReference type="NCBI Taxonomy" id="2927980"/>
    <lineage>
        <taxon>Bacteria</taxon>
        <taxon>Pseudomonadati</taxon>
        <taxon>Acidobacteriota</taxon>
        <taxon>Holophagae</taxon>
        <taxon>Holophagales</taxon>
        <taxon>Holophagaceae</taxon>
        <taxon>Mesoterricola</taxon>
    </lineage>
</organism>
<dbReference type="Proteomes" id="UP001228113">
    <property type="component" value="Chromosome"/>
</dbReference>
<comment type="function">
    <text evidence="4 5">Required for flagellar hook formation. May act as a scaffolding protein.</text>
</comment>
<accession>A0AA48H0P8</accession>
<dbReference type="AlphaFoldDB" id="A0AA48H0P8"/>
<dbReference type="GO" id="GO:0044781">
    <property type="term" value="P:bacterial-type flagellum organization"/>
    <property type="evidence" value="ECO:0007669"/>
    <property type="project" value="UniProtKB-UniRule"/>
</dbReference>
<dbReference type="InterPro" id="IPR025965">
    <property type="entry name" value="FlgD/Vpr_Ig-like"/>
</dbReference>
<sequence>MQTASVPTTSSTTSSGSSTTASNTLGKDAFLKLLVAQLQHQDPTNTQDPAQMVQQMATFSSLEAQQNTNTLLGSIQTQNAALYQAQSADLIGKKIQLTSSKVALSGGSAQIGINMASAGDAVLTIKNAKGSTVATLGPVTLSAGDTTLAWNGQDAYGNQLADGTYTVSVTAKNGAGTSISASTTTTATVTAVSFVDNEVKVTAGGSQYSLSNITRISN</sequence>
<evidence type="ECO:0000256" key="3">
    <source>
        <dbReference type="ARBA" id="ARBA00022795"/>
    </source>
</evidence>
<evidence type="ECO:0000313" key="8">
    <source>
        <dbReference type="EMBL" id="BDU77492.1"/>
    </source>
</evidence>
<name>A0AA48H0P8_9BACT</name>
<evidence type="ECO:0000259" key="7">
    <source>
        <dbReference type="Pfam" id="PF13860"/>
    </source>
</evidence>
<evidence type="ECO:0000256" key="5">
    <source>
        <dbReference type="RuleBase" id="RU362076"/>
    </source>
</evidence>
<evidence type="ECO:0000256" key="6">
    <source>
        <dbReference type="SAM" id="MobiDB-lite"/>
    </source>
</evidence>
<keyword evidence="3 5" id="KW-1005">Bacterial flagellum biogenesis</keyword>
<dbReference type="Pfam" id="PF03963">
    <property type="entry name" value="FlgD"/>
    <property type="match status" value="1"/>
</dbReference>